<comment type="function">
    <text evidence="6">One of the early assembly proteins it binds 23S rRNA. One of the proteins that surrounds the polypeptide exit tunnel on the outside of the ribosome. Forms the main docking site for trigger factor binding to the ribosome.</text>
</comment>
<proteinExistence type="inferred from homology"/>
<dbReference type="GO" id="GO:1990904">
    <property type="term" value="C:ribonucleoprotein complex"/>
    <property type="evidence" value="ECO:0007669"/>
    <property type="project" value="UniProtKB-KW"/>
</dbReference>
<dbReference type="GO" id="GO:0019843">
    <property type="term" value="F:rRNA binding"/>
    <property type="evidence" value="ECO:0007669"/>
    <property type="project" value="UniProtKB-UniRule"/>
</dbReference>
<dbReference type="GO" id="GO:0005840">
    <property type="term" value="C:ribosome"/>
    <property type="evidence" value="ECO:0007669"/>
    <property type="project" value="UniProtKB-KW"/>
</dbReference>
<dbReference type="SUPFAM" id="SSF54189">
    <property type="entry name" value="Ribosomal proteins S24e, L23 and L15e"/>
    <property type="match status" value="1"/>
</dbReference>
<dbReference type="InterPro" id="IPR013025">
    <property type="entry name" value="Ribosomal_uL23-like"/>
</dbReference>
<accession>A0A0H4T9W4</accession>
<dbReference type="InterPro" id="IPR012677">
    <property type="entry name" value="Nucleotide-bd_a/b_plait_sf"/>
</dbReference>
<dbReference type="InterPro" id="IPR001014">
    <property type="entry name" value="Ribosomal_uL23_CS"/>
</dbReference>
<evidence type="ECO:0000256" key="1">
    <source>
        <dbReference type="ARBA" id="ARBA00006700"/>
    </source>
</evidence>
<dbReference type="Pfam" id="PF00276">
    <property type="entry name" value="Ribosomal_L23"/>
    <property type="match status" value="1"/>
</dbReference>
<protein>
    <recommendedName>
        <fullName evidence="6">Large ribosomal subunit protein uL23</fullName>
    </recommendedName>
</protein>
<dbReference type="FunFam" id="3.30.70.330:FF:000001">
    <property type="entry name" value="50S ribosomal protein L23"/>
    <property type="match status" value="1"/>
</dbReference>
<dbReference type="GO" id="GO:0003735">
    <property type="term" value="F:structural constituent of ribosome"/>
    <property type="evidence" value="ECO:0007669"/>
    <property type="project" value="InterPro"/>
</dbReference>
<organism evidence="8">
    <name type="scientific">uncultured Chloroflexi bacterium Rifle_16ft_4_minimus_38099</name>
    <dbReference type="NCBI Taxonomy" id="1665073"/>
    <lineage>
        <taxon>Bacteria</taxon>
        <taxon>Bacillati</taxon>
        <taxon>Chloroflexota</taxon>
        <taxon>environmental samples</taxon>
    </lineage>
</organism>
<dbReference type="Gene3D" id="3.30.70.330">
    <property type="match status" value="1"/>
</dbReference>
<evidence type="ECO:0000256" key="6">
    <source>
        <dbReference type="HAMAP-Rule" id="MF_01369"/>
    </source>
</evidence>
<evidence type="ECO:0000256" key="5">
    <source>
        <dbReference type="ARBA" id="ARBA00023274"/>
    </source>
</evidence>
<comment type="similarity">
    <text evidence="1 6 7">Belongs to the universal ribosomal protein uL23 family.</text>
</comment>
<evidence type="ECO:0000256" key="7">
    <source>
        <dbReference type="RuleBase" id="RU003934"/>
    </source>
</evidence>
<keyword evidence="3 6" id="KW-0694">RNA-binding</keyword>
<evidence type="ECO:0000313" key="8">
    <source>
        <dbReference type="EMBL" id="AKQ03585.1"/>
    </source>
</evidence>
<dbReference type="AlphaFoldDB" id="A0A0H4T9W4"/>
<name>A0A0H4T9W4_9CHLR</name>
<evidence type="ECO:0000256" key="2">
    <source>
        <dbReference type="ARBA" id="ARBA00022730"/>
    </source>
</evidence>
<dbReference type="GO" id="GO:0006412">
    <property type="term" value="P:translation"/>
    <property type="evidence" value="ECO:0007669"/>
    <property type="project" value="UniProtKB-UniRule"/>
</dbReference>
<dbReference type="HAMAP" id="MF_01369_B">
    <property type="entry name" value="Ribosomal_uL23_B"/>
    <property type="match status" value="1"/>
</dbReference>
<dbReference type="EMBL" id="KT007016">
    <property type="protein sequence ID" value="AKQ03585.1"/>
    <property type="molecule type" value="Genomic_DNA"/>
</dbReference>
<dbReference type="PANTHER" id="PTHR11620">
    <property type="entry name" value="60S RIBOSOMAL PROTEIN L23A"/>
    <property type="match status" value="1"/>
</dbReference>
<keyword evidence="4 6" id="KW-0689">Ribosomal protein</keyword>
<comment type="subunit">
    <text evidence="6">Part of the 50S ribosomal subunit. Contacts protein L29, and trigger factor when it is bound to the ribosome.</text>
</comment>
<dbReference type="InterPro" id="IPR012678">
    <property type="entry name" value="Ribosomal_uL23/eL15/eS24_sf"/>
</dbReference>
<evidence type="ECO:0000256" key="3">
    <source>
        <dbReference type="ARBA" id="ARBA00022884"/>
    </source>
</evidence>
<reference evidence="8" key="1">
    <citation type="journal article" date="2015" name="ISME J.">
        <title>Aquifer environment selects for microbial species cohorts in sediment and groundwater.</title>
        <authorList>
            <person name="Hug L.A."/>
            <person name="Thomas B.C."/>
            <person name="Brown C.T."/>
            <person name="Frischkorn K.R."/>
            <person name="Williams K.H."/>
            <person name="Tringe S.G."/>
            <person name="Banfield J.F."/>
        </authorList>
    </citation>
    <scope>NUCLEOTIDE SEQUENCE</scope>
</reference>
<gene>
    <name evidence="6 8" type="primary">rplW</name>
</gene>
<keyword evidence="2 6" id="KW-0699">rRNA-binding</keyword>
<sequence length="100" mass="11379">MITVYDVLRRPIVTEKSSYQSGDLNQYAFEVHQKATKAQIKEAVEALFDVSVMRVNVMNVPPKRTRRARSRRVLVRRTSMKKAVVTLAAGQTIDVFQGVK</sequence>
<keyword evidence="5 6" id="KW-0687">Ribonucleoprotein</keyword>
<dbReference type="PROSITE" id="PS00050">
    <property type="entry name" value="RIBOSOMAL_L23"/>
    <property type="match status" value="1"/>
</dbReference>
<evidence type="ECO:0000256" key="4">
    <source>
        <dbReference type="ARBA" id="ARBA00022980"/>
    </source>
</evidence>
<dbReference type="NCBIfam" id="NF004363">
    <property type="entry name" value="PRK05738.2-4"/>
    <property type="match status" value="1"/>
</dbReference>